<dbReference type="InterPro" id="IPR006150">
    <property type="entry name" value="Cys_repeat_1"/>
</dbReference>
<name>A0A6J8ACT4_MYTCO</name>
<dbReference type="AlphaFoldDB" id="A0A6J8ACT4"/>
<feature type="signal peptide" evidence="1">
    <location>
        <begin position="1"/>
        <end position="25"/>
    </location>
</feature>
<dbReference type="SMART" id="SM00289">
    <property type="entry name" value="WR1"/>
    <property type="match status" value="3"/>
</dbReference>
<dbReference type="EMBL" id="CACVKT020001120">
    <property type="protein sequence ID" value="CAC5365401.1"/>
    <property type="molecule type" value="Genomic_DNA"/>
</dbReference>
<keyword evidence="4" id="KW-1185">Reference proteome</keyword>
<dbReference type="PRINTS" id="PR00003">
    <property type="entry name" value="4DISULPHCORE"/>
</dbReference>
<dbReference type="GO" id="GO:0030414">
    <property type="term" value="F:peptidase inhibitor activity"/>
    <property type="evidence" value="ECO:0007669"/>
    <property type="project" value="InterPro"/>
</dbReference>
<dbReference type="InterPro" id="IPR036645">
    <property type="entry name" value="Elafin-like_sf"/>
</dbReference>
<dbReference type="Proteomes" id="UP000507470">
    <property type="component" value="Unassembled WGS sequence"/>
</dbReference>
<dbReference type="OrthoDB" id="4473401at2759"/>
<dbReference type="Gene3D" id="4.10.75.10">
    <property type="entry name" value="Elafin-like"/>
    <property type="match status" value="1"/>
</dbReference>
<evidence type="ECO:0000313" key="3">
    <source>
        <dbReference type="EMBL" id="CAC5365401.1"/>
    </source>
</evidence>
<organism evidence="3 4">
    <name type="scientific">Mytilus coruscus</name>
    <name type="common">Sea mussel</name>
    <dbReference type="NCBI Taxonomy" id="42192"/>
    <lineage>
        <taxon>Eukaryota</taxon>
        <taxon>Metazoa</taxon>
        <taxon>Spiralia</taxon>
        <taxon>Lophotrochozoa</taxon>
        <taxon>Mollusca</taxon>
        <taxon>Bivalvia</taxon>
        <taxon>Autobranchia</taxon>
        <taxon>Pteriomorphia</taxon>
        <taxon>Mytilida</taxon>
        <taxon>Mytiloidea</taxon>
        <taxon>Mytilidae</taxon>
        <taxon>Mytilinae</taxon>
        <taxon>Mytilus</taxon>
    </lineage>
</organism>
<evidence type="ECO:0000313" key="4">
    <source>
        <dbReference type="Proteomes" id="UP000507470"/>
    </source>
</evidence>
<feature type="domain" description="WAP" evidence="2">
    <location>
        <begin position="177"/>
        <end position="247"/>
    </location>
</feature>
<proteinExistence type="predicted"/>
<feature type="chain" id="PRO_5026852135" evidence="1">
    <location>
        <begin position="26"/>
        <end position="278"/>
    </location>
</feature>
<dbReference type="SMART" id="SM00217">
    <property type="entry name" value="WAP"/>
    <property type="match status" value="1"/>
</dbReference>
<dbReference type="SUPFAM" id="SSF57256">
    <property type="entry name" value="Elafin-like"/>
    <property type="match status" value="1"/>
</dbReference>
<keyword evidence="1" id="KW-0732">Signal</keyword>
<sequence length="278" mass="30449">MMQKIIVLCLIQAVLVKEIIGCTNAEKTADGTKTKTCWTNDQCSDDHNCVAHLMLCCPILQLPKAVETDNLPKTAPEPIEACKNPETDINGLKKACSETDMTCSKNYICKMGNCCPVKPRLISASVMTRSGSCPSEENMPLCLCFVFQHHTSNNQKWFLSISREHACRFMFCISAPVTTRSGSCPSVENMPVAPVTTSSGSCPSVENMPVGLCFDIQDSIRCETDQDCQGKQLCCRSGCGSVCTNPEKPLSICQIHLRMAALQLFTKKDVCSAIFLPR</sequence>
<evidence type="ECO:0000256" key="1">
    <source>
        <dbReference type="SAM" id="SignalP"/>
    </source>
</evidence>
<dbReference type="InterPro" id="IPR008197">
    <property type="entry name" value="WAP_dom"/>
</dbReference>
<dbReference type="Pfam" id="PF00095">
    <property type="entry name" value="WAP"/>
    <property type="match status" value="1"/>
</dbReference>
<evidence type="ECO:0000259" key="2">
    <source>
        <dbReference type="PROSITE" id="PS51390"/>
    </source>
</evidence>
<accession>A0A6J8ACT4</accession>
<gene>
    <name evidence="3" type="ORF">MCOR_6095</name>
</gene>
<protein>
    <submittedName>
        <fullName evidence="3">WFDC2</fullName>
    </submittedName>
</protein>
<dbReference type="PROSITE" id="PS51390">
    <property type="entry name" value="WAP"/>
    <property type="match status" value="1"/>
</dbReference>
<dbReference type="GO" id="GO:0005576">
    <property type="term" value="C:extracellular region"/>
    <property type="evidence" value="ECO:0007669"/>
    <property type="project" value="InterPro"/>
</dbReference>
<reference evidence="3 4" key="1">
    <citation type="submission" date="2020-06" db="EMBL/GenBank/DDBJ databases">
        <authorList>
            <person name="Li R."/>
            <person name="Bekaert M."/>
        </authorList>
    </citation>
    <scope>NUCLEOTIDE SEQUENCE [LARGE SCALE GENOMIC DNA]</scope>
    <source>
        <strain evidence="4">wild</strain>
    </source>
</reference>